<dbReference type="AlphaFoldDB" id="A0A4R3K9K1"/>
<dbReference type="Pfam" id="PF04055">
    <property type="entry name" value="Radical_SAM"/>
    <property type="match status" value="1"/>
</dbReference>
<dbReference type="GO" id="GO:0046872">
    <property type="term" value="F:metal ion binding"/>
    <property type="evidence" value="ECO:0007669"/>
    <property type="project" value="UniProtKB-KW"/>
</dbReference>
<dbReference type="InterPro" id="IPR013785">
    <property type="entry name" value="Aldolase_TIM"/>
</dbReference>
<dbReference type="SFLD" id="SFLDG01065">
    <property type="entry name" value="anaerobic_coproporphyrinogen-I"/>
    <property type="match status" value="1"/>
</dbReference>
<keyword evidence="2" id="KW-0479">Metal-binding</keyword>
<dbReference type="EMBL" id="SMAA01000006">
    <property type="protein sequence ID" value="TCS79608.1"/>
    <property type="molecule type" value="Genomic_DNA"/>
</dbReference>
<evidence type="ECO:0000313" key="7">
    <source>
        <dbReference type="Proteomes" id="UP000295188"/>
    </source>
</evidence>
<comment type="caution">
    <text evidence="6">The sequence shown here is derived from an EMBL/GenBank/DDBJ whole genome shotgun (WGS) entry which is preliminary data.</text>
</comment>
<dbReference type="InterPro" id="IPR058240">
    <property type="entry name" value="rSAM_sf"/>
</dbReference>
<dbReference type="RefSeq" id="WP_132548612.1">
    <property type="nucleotide sequence ID" value="NZ_SMAA01000006.1"/>
</dbReference>
<keyword evidence="7" id="KW-1185">Reference proteome</keyword>
<dbReference type="GO" id="GO:0005737">
    <property type="term" value="C:cytoplasm"/>
    <property type="evidence" value="ECO:0007669"/>
    <property type="project" value="TreeGrafter"/>
</dbReference>
<dbReference type="PROSITE" id="PS51918">
    <property type="entry name" value="RADICAL_SAM"/>
    <property type="match status" value="1"/>
</dbReference>
<dbReference type="SMART" id="SM00729">
    <property type="entry name" value="Elp3"/>
    <property type="match status" value="1"/>
</dbReference>
<dbReference type="Gene3D" id="3.20.20.70">
    <property type="entry name" value="Aldolase class I"/>
    <property type="match status" value="1"/>
</dbReference>
<gene>
    <name evidence="6" type="ORF">EDC37_10623</name>
</gene>
<protein>
    <submittedName>
        <fullName evidence="6">Oxygen-independent coproporphyrinogen-3 oxidase</fullName>
    </submittedName>
</protein>
<accession>A0A4R3K9K1</accession>
<sequence>MEIQEIFALLTPEQRDFQLGINGADPLTKGFPRKRVLHAGLPGKMLSLTEGQQTWERLMAVPPVRRAEQSVYIHIPFCKTKCLYCGFFQNGIDQVVEDRYVDYLLEELQREEKSPRLQQGLVHTVFIGGGTPTSLSARNAERLLKAIQQCIPLANDYELTLEGRVHDLLPEKMDVWLSGGVNRMSLGVQSFNTKVRRQLGRLDDKETVLQRLRSLLDYHQCVVVIDLIYGLPDQDMAVWQEDLKALEASGVDGADLYQLNVFDGSALNQAIKDKKIARAATTAQQAKMFAYGYDFLTKRAYKRLSNCHWSRNNRERSLYNSMAKAGVTMFPFGCGAGGSLDGYAIMNHRFLKAYEACVGKGQKPLMVMMQESPLESIARSVIDQMERGVLNLNLLASRDERLKELRWLYDLWEERGLVHNNGVLFELTVPGQFWQINLTQTTLECMQSLLTGKNTLAVQHIAAQEERHDS</sequence>
<dbReference type="SFLD" id="SFLDF00311">
    <property type="entry name" value="heme_degradation_proteins_(Hut"/>
    <property type="match status" value="1"/>
</dbReference>
<dbReference type="GO" id="GO:0051539">
    <property type="term" value="F:4 iron, 4 sulfur cluster binding"/>
    <property type="evidence" value="ECO:0007669"/>
    <property type="project" value="TreeGrafter"/>
</dbReference>
<feature type="domain" description="Radical SAM core" evidence="5">
    <location>
        <begin position="63"/>
        <end position="294"/>
    </location>
</feature>
<dbReference type="InterPro" id="IPR026332">
    <property type="entry name" value="HutW"/>
</dbReference>
<evidence type="ECO:0000256" key="3">
    <source>
        <dbReference type="ARBA" id="ARBA00023004"/>
    </source>
</evidence>
<keyword evidence="1" id="KW-0949">S-adenosyl-L-methionine</keyword>
<dbReference type="SFLD" id="SFLDS00029">
    <property type="entry name" value="Radical_SAM"/>
    <property type="match status" value="1"/>
</dbReference>
<dbReference type="InterPro" id="IPR034505">
    <property type="entry name" value="Coproporphyrinogen-III_oxidase"/>
</dbReference>
<dbReference type="InterPro" id="IPR007197">
    <property type="entry name" value="rSAM"/>
</dbReference>
<evidence type="ECO:0000259" key="5">
    <source>
        <dbReference type="PROSITE" id="PS51918"/>
    </source>
</evidence>
<dbReference type="GO" id="GO:0003824">
    <property type="term" value="F:catalytic activity"/>
    <property type="evidence" value="ECO:0007669"/>
    <property type="project" value="InterPro"/>
</dbReference>
<evidence type="ECO:0000256" key="1">
    <source>
        <dbReference type="ARBA" id="ARBA00022691"/>
    </source>
</evidence>
<organism evidence="6 7">
    <name type="scientific">Pectinatus cerevisiiphilus</name>
    <dbReference type="NCBI Taxonomy" id="86956"/>
    <lineage>
        <taxon>Bacteria</taxon>
        <taxon>Bacillati</taxon>
        <taxon>Bacillota</taxon>
        <taxon>Negativicutes</taxon>
        <taxon>Selenomonadales</taxon>
        <taxon>Selenomonadaceae</taxon>
        <taxon>Pectinatus</taxon>
    </lineage>
</organism>
<keyword evidence="3" id="KW-0408">Iron</keyword>
<evidence type="ECO:0000256" key="2">
    <source>
        <dbReference type="ARBA" id="ARBA00022723"/>
    </source>
</evidence>
<dbReference type="GO" id="GO:0006779">
    <property type="term" value="P:porphyrin-containing compound biosynthetic process"/>
    <property type="evidence" value="ECO:0007669"/>
    <property type="project" value="TreeGrafter"/>
</dbReference>
<dbReference type="SUPFAM" id="SSF102114">
    <property type="entry name" value="Radical SAM enzymes"/>
    <property type="match status" value="1"/>
</dbReference>
<dbReference type="Proteomes" id="UP000295188">
    <property type="component" value="Unassembled WGS sequence"/>
</dbReference>
<reference evidence="6 7" key="1">
    <citation type="submission" date="2019-03" db="EMBL/GenBank/DDBJ databases">
        <title>Genomic Encyclopedia of Type Strains, Phase IV (KMG-IV): sequencing the most valuable type-strain genomes for metagenomic binning, comparative biology and taxonomic classification.</title>
        <authorList>
            <person name="Goeker M."/>
        </authorList>
    </citation>
    <scope>NUCLEOTIDE SEQUENCE [LARGE SCALE GENOMIC DNA]</scope>
    <source>
        <strain evidence="6 7">DSM 20467</strain>
    </source>
</reference>
<dbReference type="PANTHER" id="PTHR13932:SF9">
    <property type="entry name" value="COPROPORPHYRINOGEN III OXIDASE"/>
    <property type="match status" value="1"/>
</dbReference>
<dbReference type="NCBIfam" id="TIGR04107">
    <property type="entry name" value="rSAM_HutW"/>
    <property type="match status" value="1"/>
</dbReference>
<dbReference type="InterPro" id="IPR006638">
    <property type="entry name" value="Elp3/MiaA/NifB-like_rSAM"/>
</dbReference>
<dbReference type="PANTHER" id="PTHR13932">
    <property type="entry name" value="COPROPORPHYRINIGEN III OXIDASE"/>
    <property type="match status" value="1"/>
</dbReference>
<dbReference type="OrthoDB" id="9808022at2"/>
<evidence type="ECO:0000313" key="6">
    <source>
        <dbReference type="EMBL" id="TCS79608.1"/>
    </source>
</evidence>
<dbReference type="CDD" id="cd01335">
    <property type="entry name" value="Radical_SAM"/>
    <property type="match status" value="1"/>
</dbReference>
<proteinExistence type="predicted"/>
<name>A0A4R3K9K1_9FIRM</name>
<keyword evidence="4" id="KW-0411">Iron-sulfur</keyword>
<evidence type="ECO:0000256" key="4">
    <source>
        <dbReference type="ARBA" id="ARBA00023014"/>
    </source>
</evidence>